<dbReference type="PANTHER" id="PTHR10491:SF4">
    <property type="entry name" value="METHIONINE ADENOSYLTRANSFERASE 2 SUBUNIT BETA"/>
    <property type="match status" value="1"/>
</dbReference>
<organism evidence="7 8">
    <name type="scientific">Luteibacter rhizovicinus DSM 16549</name>
    <dbReference type="NCBI Taxonomy" id="1440763"/>
    <lineage>
        <taxon>Bacteria</taxon>
        <taxon>Pseudomonadati</taxon>
        <taxon>Pseudomonadota</taxon>
        <taxon>Gammaproteobacteria</taxon>
        <taxon>Lysobacterales</taxon>
        <taxon>Rhodanobacteraceae</taxon>
        <taxon>Luteibacter</taxon>
    </lineage>
</organism>
<dbReference type="OrthoDB" id="9803892at2"/>
<dbReference type="InterPro" id="IPR005913">
    <property type="entry name" value="dTDP_dehydrorham_reduct"/>
</dbReference>
<evidence type="ECO:0000256" key="3">
    <source>
        <dbReference type="ARBA" id="ARBA00012929"/>
    </source>
</evidence>
<dbReference type="Gene3D" id="3.90.25.10">
    <property type="entry name" value="UDP-galactose 4-epimerase, domain 1"/>
    <property type="match status" value="1"/>
</dbReference>
<accession>A0A0G9HF57</accession>
<comment type="pathway">
    <text evidence="1 6">Carbohydrate biosynthesis; dTDP-L-rhamnose biosynthesis.</text>
</comment>
<comment type="similarity">
    <text evidence="2 6">Belongs to the dTDP-4-dehydrorhamnose reductase family.</text>
</comment>
<dbReference type="UniPathway" id="UPA00124"/>
<dbReference type="UniPathway" id="UPA00281"/>
<name>A0A0G9HF57_9GAMM</name>
<dbReference type="InterPro" id="IPR029903">
    <property type="entry name" value="RmlD-like-bd"/>
</dbReference>
<reference evidence="8" key="1">
    <citation type="submission" date="2016-09" db="EMBL/GenBank/DDBJ databases">
        <authorList>
            <person name="Lysoe E."/>
        </authorList>
    </citation>
    <scope>NUCLEOTIDE SEQUENCE [LARGE SCALE GENOMIC DNA]</scope>
    <source>
        <strain evidence="8">LJ96T</strain>
    </source>
</reference>
<dbReference type="KEGG" id="lrz:BJI69_11300"/>
<dbReference type="Gene3D" id="3.40.50.720">
    <property type="entry name" value="NAD(P)-binding Rossmann-like Domain"/>
    <property type="match status" value="1"/>
</dbReference>
<proteinExistence type="inferred from homology"/>
<evidence type="ECO:0000313" key="7">
    <source>
        <dbReference type="EMBL" id="APG04426.1"/>
    </source>
</evidence>
<dbReference type="NCBIfam" id="TIGR01214">
    <property type="entry name" value="rmlD"/>
    <property type="match status" value="1"/>
</dbReference>
<dbReference type="AlphaFoldDB" id="A0A0G9HF57"/>
<evidence type="ECO:0000256" key="1">
    <source>
        <dbReference type="ARBA" id="ARBA00004781"/>
    </source>
</evidence>
<dbReference type="GO" id="GO:0008831">
    <property type="term" value="F:dTDP-4-dehydrorhamnose reductase activity"/>
    <property type="evidence" value="ECO:0007669"/>
    <property type="project" value="UniProtKB-EC"/>
</dbReference>
<comment type="function">
    <text evidence="6">Catalyzes the reduction of dTDP-6-deoxy-L-lyxo-4-hexulose to yield dTDP-L-rhamnose.</text>
</comment>
<dbReference type="PATRIC" id="fig|1440763.5.peg.2921"/>
<dbReference type="STRING" id="1440763.BJI69_11300"/>
<dbReference type="InterPro" id="IPR036291">
    <property type="entry name" value="NAD(P)-bd_dom_sf"/>
</dbReference>
<dbReference type="EMBL" id="CP017480">
    <property type="protein sequence ID" value="APG04426.1"/>
    <property type="molecule type" value="Genomic_DNA"/>
</dbReference>
<comment type="catalytic activity">
    <reaction evidence="5 6">
        <text>dTDP-beta-L-rhamnose + NADP(+) = dTDP-4-dehydro-beta-L-rhamnose + NADPH + H(+)</text>
        <dbReference type="Rhea" id="RHEA:21796"/>
        <dbReference type="ChEBI" id="CHEBI:15378"/>
        <dbReference type="ChEBI" id="CHEBI:57510"/>
        <dbReference type="ChEBI" id="CHEBI:57783"/>
        <dbReference type="ChEBI" id="CHEBI:58349"/>
        <dbReference type="ChEBI" id="CHEBI:62830"/>
        <dbReference type="EC" id="1.1.1.133"/>
    </reaction>
</comment>
<dbReference type="GO" id="GO:0005829">
    <property type="term" value="C:cytosol"/>
    <property type="evidence" value="ECO:0007669"/>
    <property type="project" value="TreeGrafter"/>
</dbReference>
<dbReference type="SUPFAM" id="SSF51735">
    <property type="entry name" value="NAD(P)-binding Rossmann-fold domains"/>
    <property type="match status" value="1"/>
</dbReference>
<dbReference type="RefSeq" id="WP_046968540.1">
    <property type="nucleotide sequence ID" value="NZ_CP017480.1"/>
</dbReference>
<dbReference type="GO" id="GO:0019305">
    <property type="term" value="P:dTDP-rhamnose biosynthetic process"/>
    <property type="evidence" value="ECO:0007669"/>
    <property type="project" value="UniProtKB-UniPathway"/>
</dbReference>
<evidence type="ECO:0000256" key="2">
    <source>
        <dbReference type="ARBA" id="ARBA00010944"/>
    </source>
</evidence>
<dbReference type="CDD" id="cd05254">
    <property type="entry name" value="dTDP_HR_like_SDR_e"/>
    <property type="match status" value="1"/>
</dbReference>
<keyword evidence="6" id="KW-0521">NADP</keyword>
<dbReference type="Proteomes" id="UP000182987">
    <property type="component" value="Chromosome"/>
</dbReference>
<evidence type="ECO:0000313" key="8">
    <source>
        <dbReference type="Proteomes" id="UP000182987"/>
    </source>
</evidence>
<keyword evidence="6" id="KW-0560">Oxidoreductase</keyword>
<comment type="cofactor">
    <cofactor evidence="6">
        <name>Mg(2+)</name>
        <dbReference type="ChEBI" id="CHEBI:18420"/>
    </cofactor>
    <text evidence="6">Binds 1 Mg(2+) ion per monomer.</text>
</comment>
<protein>
    <recommendedName>
        <fullName evidence="4 6">dTDP-4-dehydrorhamnose reductase</fullName>
        <ecNumber evidence="3 6">1.1.1.133</ecNumber>
    </recommendedName>
</protein>
<dbReference type="PANTHER" id="PTHR10491">
    <property type="entry name" value="DTDP-4-DEHYDRORHAMNOSE REDUCTASE"/>
    <property type="match status" value="1"/>
</dbReference>
<keyword evidence="8" id="KW-1185">Reference proteome</keyword>
<evidence type="ECO:0000256" key="4">
    <source>
        <dbReference type="ARBA" id="ARBA00017099"/>
    </source>
</evidence>
<dbReference type="EC" id="1.1.1.133" evidence="3 6"/>
<gene>
    <name evidence="7" type="ORF">BJI69_11300</name>
</gene>
<evidence type="ECO:0000256" key="5">
    <source>
        <dbReference type="ARBA" id="ARBA00048200"/>
    </source>
</evidence>
<dbReference type="GO" id="GO:0009243">
    <property type="term" value="P:O antigen biosynthetic process"/>
    <property type="evidence" value="ECO:0007669"/>
    <property type="project" value="UniProtKB-UniPathway"/>
</dbReference>
<evidence type="ECO:0000256" key="6">
    <source>
        <dbReference type="RuleBase" id="RU364082"/>
    </source>
</evidence>
<dbReference type="Pfam" id="PF04321">
    <property type="entry name" value="RmlD_sub_bind"/>
    <property type="match status" value="1"/>
</dbReference>
<sequence>MKILLFGADGQLGGYLRGTLPALGEVHASSRSTSNDDLRCDLSDPSAVDGLLRRLRPDLVVNAAAYTAVDQAETDADTAMRINAILPGVIGAAVATWGGAVIHYSTDYVFDGTAHHPYTEDDATAPLGVYGNSKLAGEQALAATGVDHLVLRTAWVYSLRGRNFLTTMLRLGADRDSLSVVDDQRGTPTSAGFLAKATANIADKWLKNGATHARPRGIFHLTAAGDTTWHGFAEAIFDEAVTSGRLPGKPSVLPIPSADYPTPAKRPAWSVLDTTKTLASFGVMPPDWRSDLRKVLNGDYDTASST</sequence>